<accession>A0ABZ1TNG4</accession>
<proteinExistence type="predicted"/>
<name>A0ABZ1TNG4_STRVG</name>
<protein>
    <recommendedName>
        <fullName evidence="3">Transposase</fullName>
    </recommendedName>
</protein>
<sequence>MGLREAGALLGIAMAPRQPQTTERIAVLRDDPMETPRYVQPPQLG</sequence>
<evidence type="ECO:0008006" key="3">
    <source>
        <dbReference type="Google" id="ProtNLM"/>
    </source>
</evidence>
<organism evidence="1 2">
    <name type="scientific">Streptomyces virginiae</name>
    <name type="common">Streptomyces cinnamonensis</name>
    <dbReference type="NCBI Taxonomy" id="1961"/>
    <lineage>
        <taxon>Bacteria</taxon>
        <taxon>Bacillati</taxon>
        <taxon>Actinomycetota</taxon>
        <taxon>Actinomycetes</taxon>
        <taxon>Kitasatosporales</taxon>
        <taxon>Streptomycetaceae</taxon>
        <taxon>Streptomyces</taxon>
    </lineage>
</organism>
<gene>
    <name evidence="1" type="ORF">OG517_39160</name>
</gene>
<dbReference type="RefSeq" id="WP_328965196.1">
    <property type="nucleotide sequence ID" value="NZ_CP108090.1"/>
</dbReference>
<reference evidence="1" key="1">
    <citation type="submission" date="2022-10" db="EMBL/GenBank/DDBJ databases">
        <title>The complete genomes of actinobacterial strains from the NBC collection.</title>
        <authorList>
            <person name="Joergensen T.S."/>
            <person name="Alvarez Arevalo M."/>
            <person name="Sterndorff E.B."/>
            <person name="Faurdal D."/>
            <person name="Vuksanovic O."/>
            <person name="Mourched A.-S."/>
            <person name="Charusanti P."/>
            <person name="Shaw S."/>
            <person name="Blin K."/>
            <person name="Weber T."/>
        </authorList>
    </citation>
    <scope>NUCLEOTIDE SEQUENCE</scope>
    <source>
        <strain evidence="1">NBC_00248</strain>
    </source>
</reference>
<dbReference type="EMBL" id="CP108090">
    <property type="protein sequence ID" value="WUQ16951.1"/>
    <property type="molecule type" value="Genomic_DNA"/>
</dbReference>
<evidence type="ECO:0000313" key="1">
    <source>
        <dbReference type="EMBL" id="WUQ16951.1"/>
    </source>
</evidence>
<evidence type="ECO:0000313" key="2">
    <source>
        <dbReference type="Proteomes" id="UP001432039"/>
    </source>
</evidence>
<dbReference type="Proteomes" id="UP001432039">
    <property type="component" value="Chromosome"/>
</dbReference>
<keyword evidence="2" id="KW-1185">Reference proteome</keyword>